<dbReference type="AlphaFoldDB" id="A0A0M0JGH0"/>
<evidence type="ECO:0000313" key="12">
    <source>
        <dbReference type="Proteomes" id="UP000037460"/>
    </source>
</evidence>
<dbReference type="GO" id="GO:0008380">
    <property type="term" value="P:RNA splicing"/>
    <property type="evidence" value="ECO:0007669"/>
    <property type="project" value="UniProtKB-KW"/>
</dbReference>
<evidence type="ECO:0000256" key="4">
    <source>
        <dbReference type="ARBA" id="ARBA00022490"/>
    </source>
</evidence>
<proteinExistence type="inferred from homology"/>
<evidence type="ECO:0000256" key="6">
    <source>
        <dbReference type="ARBA" id="ARBA00023187"/>
    </source>
</evidence>
<feature type="region of interest" description="Disordered" evidence="9">
    <location>
        <begin position="44"/>
        <end position="113"/>
    </location>
</feature>
<comment type="caution">
    <text evidence="11">The sequence shown here is derived from an EMBL/GenBank/DDBJ whole genome shotgun (WGS) entry which is preliminary data.</text>
</comment>
<keyword evidence="5" id="KW-0507">mRNA processing</keyword>
<accession>A0A0M0JGH0</accession>
<dbReference type="OrthoDB" id="547031at2759"/>
<keyword evidence="8" id="KW-0131">Cell cycle</keyword>
<keyword evidence="4" id="KW-0963">Cytoplasm</keyword>
<protein>
    <submittedName>
        <fullName evidence="11">Upf0667 protein</fullName>
    </submittedName>
</protein>
<evidence type="ECO:0000256" key="5">
    <source>
        <dbReference type="ARBA" id="ARBA00022664"/>
    </source>
</evidence>
<sequence>MLRTAGARGVKTTNFDACRDLNGRRLRHVNAAEALREWDARAEERKLKQQQDAARNAKPQTRAMITRFDEEEYSELLEGARERSSEPKASKLAWDPLTMLEAGGEDSEDDEDD</sequence>
<comment type="subcellular location">
    <subcellularLocation>
        <location evidence="2">Cytoplasm</location>
    </subcellularLocation>
    <subcellularLocation>
        <location evidence="1">Nucleus</location>
    </subcellularLocation>
</comment>
<keyword evidence="12" id="KW-1185">Reference proteome</keyword>
<evidence type="ECO:0000256" key="9">
    <source>
        <dbReference type="SAM" id="MobiDB-lite"/>
    </source>
</evidence>
<keyword evidence="7" id="KW-0539">Nucleus</keyword>
<evidence type="ECO:0000256" key="3">
    <source>
        <dbReference type="ARBA" id="ARBA00008726"/>
    </source>
</evidence>
<feature type="compositionally biased region" description="Basic and acidic residues" evidence="9">
    <location>
        <begin position="78"/>
        <end position="89"/>
    </location>
</feature>
<evidence type="ECO:0000256" key="2">
    <source>
        <dbReference type="ARBA" id="ARBA00004496"/>
    </source>
</evidence>
<dbReference type="InterPro" id="IPR051421">
    <property type="entry name" value="RNA_Proc_DNA_Dmg_Regulator"/>
</dbReference>
<gene>
    <name evidence="11" type="ORF">Ctob_006662</name>
</gene>
<evidence type="ECO:0000256" key="7">
    <source>
        <dbReference type="ARBA" id="ARBA00023242"/>
    </source>
</evidence>
<keyword evidence="6" id="KW-0508">mRNA splicing</keyword>
<dbReference type="PANTHER" id="PTHR12786">
    <property type="entry name" value="SPLICING FACTOR SF3A-RELATED"/>
    <property type="match status" value="1"/>
</dbReference>
<dbReference type="Proteomes" id="UP000037460">
    <property type="component" value="Unassembled WGS sequence"/>
</dbReference>
<dbReference type="GO" id="GO:0006397">
    <property type="term" value="P:mRNA processing"/>
    <property type="evidence" value="ECO:0007669"/>
    <property type="project" value="UniProtKB-KW"/>
</dbReference>
<dbReference type="GO" id="GO:0005737">
    <property type="term" value="C:cytoplasm"/>
    <property type="evidence" value="ECO:0007669"/>
    <property type="project" value="UniProtKB-SubCell"/>
</dbReference>
<reference evidence="12" key="1">
    <citation type="journal article" date="2015" name="PLoS Genet.">
        <title>Genome Sequence and Transcriptome Analyses of Chrysochromulina tobin: Metabolic Tools for Enhanced Algal Fitness in the Prominent Order Prymnesiales (Haptophyceae).</title>
        <authorList>
            <person name="Hovde B.T."/>
            <person name="Deodato C.R."/>
            <person name="Hunsperger H.M."/>
            <person name="Ryken S.A."/>
            <person name="Yost W."/>
            <person name="Jha R.K."/>
            <person name="Patterson J."/>
            <person name="Monnat R.J. Jr."/>
            <person name="Barlow S.B."/>
            <person name="Starkenburg S.R."/>
            <person name="Cattolico R.A."/>
        </authorList>
    </citation>
    <scope>NUCLEOTIDE SEQUENCE</scope>
    <source>
        <strain evidence="12">CCMP291</strain>
    </source>
</reference>
<dbReference type="EMBL" id="JWZX01002944">
    <property type="protein sequence ID" value="KOO25679.1"/>
    <property type="molecule type" value="Genomic_DNA"/>
</dbReference>
<dbReference type="InterPro" id="IPR053822">
    <property type="entry name" value="SDE2-like_dom"/>
</dbReference>
<feature type="domain" description="SDE2-like" evidence="10">
    <location>
        <begin position="1"/>
        <end position="83"/>
    </location>
</feature>
<evidence type="ECO:0000256" key="8">
    <source>
        <dbReference type="ARBA" id="ARBA00023306"/>
    </source>
</evidence>
<evidence type="ECO:0000256" key="1">
    <source>
        <dbReference type="ARBA" id="ARBA00004123"/>
    </source>
</evidence>
<organism evidence="11 12">
    <name type="scientific">Chrysochromulina tobinii</name>
    <dbReference type="NCBI Taxonomy" id="1460289"/>
    <lineage>
        <taxon>Eukaryota</taxon>
        <taxon>Haptista</taxon>
        <taxon>Haptophyta</taxon>
        <taxon>Prymnesiophyceae</taxon>
        <taxon>Prymnesiales</taxon>
        <taxon>Chrysochromulinaceae</taxon>
        <taxon>Chrysochromulina</taxon>
    </lineage>
</organism>
<feature type="compositionally biased region" description="Acidic residues" evidence="9">
    <location>
        <begin position="103"/>
        <end position="113"/>
    </location>
</feature>
<comment type="similarity">
    <text evidence="3">Belongs to the SDE2 family.</text>
</comment>
<evidence type="ECO:0000313" key="11">
    <source>
        <dbReference type="EMBL" id="KOO25679.1"/>
    </source>
</evidence>
<dbReference type="Pfam" id="PF22782">
    <property type="entry name" value="SDE2"/>
    <property type="match status" value="1"/>
</dbReference>
<dbReference type="PANTHER" id="PTHR12786:SF1">
    <property type="entry name" value="SPLICING REGULATOR SDE2"/>
    <property type="match status" value="1"/>
</dbReference>
<evidence type="ECO:0000259" key="10">
    <source>
        <dbReference type="Pfam" id="PF22782"/>
    </source>
</evidence>
<name>A0A0M0JGH0_9EUKA</name>
<dbReference type="GO" id="GO:0005634">
    <property type="term" value="C:nucleus"/>
    <property type="evidence" value="ECO:0007669"/>
    <property type="project" value="UniProtKB-SubCell"/>
</dbReference>